<sequence>MRTGLAGLNLNDSVYSRLLESRIIFLGSEVNDDIANQLCAQMLLLSAEDPTKDINLYINSPGGSISAGMAIFDTMEFVECDVATYAMGMAASMGEFLLAAGAKGKRYALPHARIMMHQPSAGIGGTAADIAIQAELYRKTKIEMNRLNAQFTGQSIEKIEADADRDNWFTAEEARDYGFVDHVVSRASAVK</sequence>
<dbReference type="Gene3D" id="3.90.226.10">
    <property type="entry name" value="2-enoyl-CoA Hydratase, Chain A, domain 1"/>
    <property type="match status" value="1"/>
</dbReference>
<reference evidence="10 11" key="1">
    <citation type="submission" date="2020-04" db="EMBL/GenBank/DDBJ databases">
        <title>MicrobeNet Type strains.</title>
        <authorList>
            <person name="Nicholson A.C."/>
        </authorList>
    </citation>
    <scope>NUCLEOTIDE SEQUENCE [LARGE SCALE GENOMIC DNA]</scope>
    <source>
        <strain evidence="10 11">DSM 44113</strain>
    </source>
</reference>
<evidence type="ECO:0000313" key="10">
    <source>
        <dbReference type="EMBL" id="NKY17818.1"/>
    </source>
</evidence>
<dbReference type="FunFam" id="3.90.226.10:FF:000002">
    <property type="entry name" value="ATP-dependent Clp protease proteolytic subunit"/>
    <property type="match status" value="1"/>
</dbReference>
<dbReference type="PROSITE" id="PS00382">
    <property type="entry name" value="CLP_PROTEASE_HIS"/>
    <property type="match status" value="1"/>
</dbReference>
<gene>
    <name evidence="7" type="primary">clpP</name>
    <name evidence="10" type="ORF">HF999_05460</name>
</gene>
<feature type="active site" description="Nucleophile" evidence="7">
    <location>
        <position position="92"/>
    </location>
</feature>
<comment type="catalytic activity">
    <reaction evidence="6 7 8">
        <text>Hydrolysis of proteins to small peptides in the presence of ATP and magnesium. alpha-casein is the usual test substrate. In the absence of ATP, only oligopeptides shorter than five residues are hydrolyzed (such as succinyl-Leu-Tyr-|-NHMec, and Leu-Tyr-Leu-|-Tyr-Trp, in which cleavage of the -Tyr-|-Leu- and -Tyr-|-Trp bonds also occurs).</text>
        <dbReference type="EC" id="3.4.21.92"/>
    </reaction>
</comment>
<dbReference type="InterPro" id="IPR029045">
    <property type="entry name" value="ClpP/crotonase-like_dom_sf"/>
</dbReference>
<evidence type="ECO:0000256" key="4">
    <source>
        <dbReference type="ARBA" id="ARBA00022801"/>
    </source>
</evidence>
<evidence type="ECO:0000313" key="11">
    <source>
        <dbReference type="Proteomes" id="UP000582646"/>
    </source>
</evidence>
<evidence type="ECO:0000256" key="8">
    <source>
        <dbReference type="PROSITE-ProRule" id="PRU10086"/>
    </source>
</evidence>
<dbReference type="CDD" id="cd07017">
    <property type="entry name" value="S14_ClpP_2"/>
    <property type="match status" value="1"/>
</dbReference>
<dbReference type="PANTHER" id="PTHR10381">
    <property type="entry name" value="ATP-DEPENDENT CLP PROTEASE PROTEOLYTIC SUBUNIT"/>
    <property type="match status" value="1"/>
</dbReference>
<dbReference type="InterPro" id="IPR033135">
    <property type="entry name" value="ClpP_His_AS"/>
</dbReference>
<comment type="caution">
    <text evidence="10">The sequence shown here is derived from an EMBL/GenBank/DDBJ whole genome shotgun (WGS) entry which is preliminary data.</text>
</comment>
<keyword evidence="4 7" id="KW-0378">Hydrolase</keyword>
<dbReference type="GO" id="GO:0051117">
    <property type="term" value="F:ATPase binding"/>
    <property type="evidence" value="ECO:0007669"/>
    <property type="project" value="TreeGrafter"/>
</dbReference>
<dbReference type="GO" id="GO:0004252">
    <property type="term" value="F:serine-type endopeptidase activity"/>
    <property type="evidence" value="ECO:0007669"/>
    <property type="project" value="UniProtKB-UniRule"/>
</dbReference>
<evidence type="ECO:0000256" key="6">
    <source>
        <dbReference type="ARBA" id="ARBA00034021"/>
    </source>
</evidence>
<proteinExistence type="inferred from homology"/>
<keyword evidence="11" id="KW-1185">Reference proteome</keyword>
<evidence type="ECO:0000256" key="9">
    <source>
        <dbReference type="RuleBase" id="RU003567"/>
    </source>
</evidence>
<dbReference type="HAMAP" id="MF_00444">
    <property type="entry name" value="ClpP"/>
    <property type="match status" value="1"/>
</dbReference>
<evidence type="ECO:0000256" key="2">
    <source>
        <dbReference type="ARBA" id="ARBA00022490"/>
    </source>
</evidence>
<dbReference type="PRINTS" id="PR00127">
    <property type="entry name" value="CLPPROTEASEP"/>
</dbReference>
<dbReference type="GO" id="GO:0006515">
    <property type="term" value="P:protein quality control for misfolded or incompletely synthesized proteins"/>
    <property type="evidence" value="ECO:0007669"/>
    <property type="project" value="TreeGrafter"/>
</dbReference>
<comment type="subcellular location">
    <subcellularLocation>
        <location evidence="7">Cytoplasm</location>
    </subcellularLocation>
</comment>
<accession>A0A846WXD5</accession>
<dbReference type="Pfam" id="PF00574">
    <property type="entry name" value="CLP_protease"/>
    <property type="match status" value="1"/>
</dbReference>
<dbReference type="GO" id="GO:0005737">
    <property type="term" value="C:cytoplasm"/>
    <property type="evidence" value="ECO:0007669"/>
    <property type="project" value="UniProtKB-SubCell"/>
</dbReference>
<dbReference type="GO" id="GO:0004176">
    <property type="term" value="F:ATP-dependent peptidase activity"/>
    <property type="evidence" value="ECO:0007669"/>
    <property type="project" value="InterPro"/>
</dbReference>
<dbReference type="InterPro" id="IPR001907">
    <property type="entry name" value="ClpP"/>
</dbReference>
<dbReference type="InterPro" id="IPR023562">
    <property type="entry name" value="ClpP/TepA"/>
</dbReference>
<dbReference type="GO" id="GO:0009368">
    <property type="term" value="C:endopeptidase Clp complex"/>
    <property type="evidence" value="ECO:0007669"/>
    <property type="project" value="TreeGrafter"/>
</dbReference>
<dbReference type="EC" id="3.4.21.92" evidence="7"/>
<keyword evidence="3 7" id="KW-0645">Protease</keyword>
<keyword evidence="5 7" id="KW-0720">Serine protease</keyword>
<dbReference type="NCBIfam" id="NF009205">
    <property type="entry name" value="PRK12553.1"/>
    <property type="match status" value="1"/>
</dbReference>
<protein>
    <recommendedName>
        <fullName evidence="7 9">ATP-dependent Clp protease proteolytic subunit</fullName>
        <ecNumber evidence="7">3.4.21.92</ecNumber>
    </recommendedName>
    <alternativeName>
        <fullName evidence="7">Endopeptidase Clp</fullName>
    </alternativeName>
</protein>
<evidence type="ECO:0000256" key="3">
    <source>
        <dbReference type="ARBA" id="ARBA00022670"/>
    </source>
</evidence>
<comment type="function">
    <text evidence="7">Cleaves peptides in various proteins in a process that requires ATP hydrolysis. Has a chymotrypsin-like activity. Plays a major role in the degradation of misfolded proteins.</text>
</comment>
<organism evidence="10 11">
    <name type="scientific">Tsukamurella spumae</name>
    <dbReference type="NCBI Taxonomy" id="44753"/>
    <lineage>
        <taxon>Bacteria</taxon>
        <taxon>Bacillati</taxon>
        <taxon>Actinomycetota</taxon>
        <taxon>Actinomycetes</taxon>
        <taxon>Mycobacteriales</taxon>
        <taxon>Tsukamurellaceae</taxon>
        <taxon>Tsukamurella</taxon>
    </lineage>
</organism>
<dbReference type="PANTHER" id="PTHR10381:SF70">
    <property type="entry name" value="ATP-DEPENDENT CLP PROTEASE PROTEOLYTIC SUBUNIT"/>
    <property type="match status" value="1"/>
</dbReference>
<dbReference type="NCBIfam" id="NF001368">
    <property type="entry name" value="PRK00277.1"/>
    <property type="match status" value="1"/>
</dbReference>
<dbReference type="SUPFAM" id="SSF52096">
    <property type="entry name" value="ClpP/crotonase"/>
    <property type="match status" value="1"/>
</dbReference>
<evidence type="ECO:0000256" key="1">
    <source>
        <dbReference type="ARBA" id="ARBA00007039"/>
    </source>
</evidence>
<keyword evidence="2 7" id="KW-0963">Cytoplasm</keyword>
<comment type="similarity">
    <text evidence="1 7 9">Belongs to the peptidase S14 family.</text>
</comment>
<dbReference type="AlphaFoldDB" id="A0A846WXD5"/>
<dbReference type="EMBL" id="JAAXOQ010000005">
    <property type="protein sequence ID" value="NKY17818.1"/>
    <property type="molecule type" value="Genomic_DNA"/>
</dbReference>
<comment type="subunit">
    <text evidence="7">Fourteen ClpP subunits assemble into 2 heptameric rings which stack back to back to give a disk-like structure with a central cavity, resembling the structure of eukaryotic proteasomes.</text>
</comment>
<evidence type="ECO:0000256" key="5">
    <source>
        <dbReference type="ARBA" id="ARBA00022825"/>
    </source>
</evidence>
<evidence type="ECO:0000256" key="7">
    <source>
        <dbReference type="HAMAP-Rule" id="MF_00444"/>
    </source>
</evidence>
<feature type="active site" evidence="7 8">
    <location>
        <position position="117"/>
    </location>
</feature>
<name>A0A846WXD5_9ACTN</name>
<dbReference type="Proteomes" id="UP000582646">
    <property type="component" value="Unassembled WGS sequence"/>
</dbReference>